<evidence type="ECO:0008006" key="2">
    <source>
        <dbReference type="Google" id="ProtNLM"/>
    </source>
</evidence>
<protein>
    <recommendedName>
        <fullName evidence="2">Polymerase nucleotidyl transferase domain-containing protein</fullName>
    </recommendedName>
</protein>
<comment type="caution">
    <text evidence="1">The sequence shown here is derived from an EMBL/GenBank/DDBJ whole genome shotgun (WGS) entry which is preliminary data.</text>
</comment>
<organism evidence="1">
    <name type="scientific">bioreactor metagenome</name>
    <dbReference type="NCBI Taxonomy" id="1076179"/>
    <lineage>
        <taxon>unclassified sequences</taxon>
        <taxon>metagenomes</taxon>
        <taxon>ecological metagenomes</taxon>
    </lineage>
</organism>
<reference evidence="1" key="1">
    <citation type="submission" date="2019-08" db="EMBL/GenBank/DDBJ databases">
        <authorList>
            <person name="Kucharzyk K."/>
            <person name="Murdoch R.W."/>
            <person name="Higgins S."/>
            <person name="Loffler F."/>
        </authorList>
    </citation>
    <scope>NUCLEOTIDE SEQUENCE</scope>
</reference>
<proteinExistence type="predicted"/>
<name>A0A645DXI2_9ZZZZ</name>
<dbReference type="InterPro" id="IPR043519">
    <property type="entry name" value="NT_sf"/>
</dbReference>
<dbReference type="AlphaFoldDB" id="A0A645DXI2"/>
<dbReference type="EMBL" id="VSSQ01040730">
    <property type="protein sequence ID" value="MPM94031.1"/>
    <property type="molecule type" value="Genomic_DNA"/>
</dbReference>
<sequence>MNNNIYNTFIKVIEDLKKDKNVKSIIHVGSSKEKIYEEDTKVNDIDLFIIVENQEKNQIRKVEKIYEIEFDFNYISIKGCYDFIESKTYFFLNIKDGKLLYDENNFGKGILSLCEEKYKEGPNKLSKEEKLFHANQLLSDISRLKQKNEYDEFEYDFLIYMYLNKIIKMYYLINDIWLPKDKKLLKSLKMQEPTLYKLIYNVSGSEKYKKITKVTDYIFKNL</sequence>
<accession>A0A645DXI2</accession>
<evidence type="ECO:0000313" key="1">
    <source>
        <dbReference type="EMBL" id="MPM94031.1"/>
    </source>
</evidence>
<dbReference type="Gene3D" id="3.30.460.10">
    <property type="entry name" value="Beta Polymerase, domain 2"/>
    <property type="match status" value="1"/>
</dbReference>
<gene>
    <name evidence="1" type="ORF">SDC9_141173</name>
</gene>